<reference evidence="3 4" key="1">
    <citation type="submission" date="2017-10" db="EMBL/GenBank/DDBJ databases">
        <title>Bacillus sp. nov., a halophilic bacterium isolated from a Yangshapao Lake.</title>
        <authorList>
            <person name="Wang H."/>
        </authorList>
    </citation>
    <scope>NUCLEOTIDE SEQUENCE [LARGE SCALE GENOMIC DNA]</scope>
    <source>
        <strain evidence="3 4">YSP-3</strain>
    </source>
</reference>
<dbReference type="Gene3D" id="1.10.10.10">
    <property type="entry name" value="Winged helix-like DNA-binding domain superfamily/Winged helix DNA-binding domain"/>
    <property type="match status" value="1"/>
</dbReference>
<dbReference type="GO" id="GO:0003677">
    <property type="term" value="F:DNA binding"/>
    <property type="evidence" value="ECO:0007669"/>
    <property type="project" value="UniProtKB-KW"/>
</dbReference>
<accession>A0A2W0H9L6</accession>
<feature type="domain" description="HTH marR-type" evidence="2">
    <location>
        <begin position="7"/>
        <end position="138"/>
    </location>
</feature>
<dbReference type="GO" id="GO:0003700">
    <property type="term" value="F:DNA-binding transcription factor activity"/>
    <property type="evidence" value="ECO:0007669"/>
    <property type="project" value="InterPro"/>
</dbReference>
<dbReference type="InterPro" id="IPR039422">
    <property type="entry name" value="MarR/SlyA-like"/>
</dbReference>
<comment type="caution">
    <text evidence="3">The sequence shown here is derived from an EMBL/GenBank/DDBJ whole genome shotgun (WGS) entry which is preliminary data.</text>
</comment>
<dbReference type="RefSeq" id="WP_110518520.1">
    <property type="nucleotide sequence ID" value="NZ_PDOF01000001.1"/>
</dbReference>
<gene>
    <name evidence="3" type="ORF">CR205_08145</name>
</gene>
<organism evidence="3 4">
    <name type="scientific">Alteribacter lacisalsi</name>
    <dbReference type="NCBI Taxonomy" id="2045244"/>
    <lineage>
        <taxon>Bacteria</taxon>
        <taxon>Bacillati</taxon>
        <taxon>Bacillota</taxon>
        <taxon>Bacilli</taxon>
        <taxon>Bacillales</taxon>
        <taxon>Bacillaceae</taxon>
        <taxon>Alteribacter</taxon>
    </lineage>
</organism>
<proteinExistence type="predicted"/>
<dbReference type="EMBL" id="PDOF01000001">
    <property type="protein sequence ID" value="PYZ98544.1"/>
    <property type="molecule type" value="Genomic_DNA"/>
</dbReference>
<dbReference type="InterPro" id="IPR000835">
    <property type="entry name" value="HTH_MarR-typ"/>
</dbReference>
<sequence>MTVNYKNHLLMNYIRGMAKTLEEEWQAGAKELGLTLAEQHIMWIVYLEERASISTIAKVGLWDRSTVMQVIKRLVNKGLVLVEKDESDLRVSYVKLTDQGHQKRKQTQSASFELFEFIQEYQKEKPEFIEELVAFHREANRHFHGEEFVEWVERTTSEYESKTGIDDAEAALHRAEKI</sequence>
<dbReference type="InterPro" id="IPR036388">
    <property type="entry name" value="WH-like_DNA-bd_sf"/>
</dbReference>
<dbReference type="AlphaFoldDB" id="A0A2W0H9L6"/>
<dbReference type="Pfam" id="PF01047">
    <property type="entry name" value="MarR"/>
    <property type="match status" value="1"/>
</dbReference>
<name>A0A2W0H9L6_9BACI</name>
<dbReference type="SUPFAM" id="SSF46785">
    <property type="entry name" value="Winged helix' DNA-binding domain"/>
    <property type="match status" value="1"/>
</dbReference>
<evidence type="ECO:0000259" key="2">
    <source>
        <dbReference type="PROSITE" id="PS50995"/>
    </source>
</evidence>
<evidence type="ECO:0000313" key="3">
    <source>
        <dbReference type="EMBL" id="PYZ98544.1"/>
    </source>
</evidence>
<dbReference type="OrthoDB" id="9799747at2"/>
<keyword evidence="1" id="KW-0238">DNA-binding</keyword>
<dbReference type="PANTHER" id="PTHR33164">
    <property type="entry name" value="TRANSCRIPTIONAL REGULATOR, MARR FAMILY"/>
    <property type="match status" value="1"/>
</dbReference>
<dbReference type="SMART" id="SM00347">
    <property type="entry name" value="HTH_MARR"/>
    <property type="match status" value="1"/>
</dbReference>
<protein>
    <recommendedName>
        <fullName evidence="2">HTH marR-type domain-containing protein</fullName>
    </recommendedName>
</protein>
<dbReference type="PANTHER" id="PTHR33164:SF58">
    <property type="entry name" value="DNA-BINDING TRANSCRIPTIONAL REPRESSOR SCOC"/>
    <property type="match status" value="1"/>
</dbReference>
<dbReference type="GO" id="GO:0006950">
    <property type="term" value="P:response to stress"/>
    <property type="evidence" value="ECO:0007669"/>
    <property type="project" value="TreeGrafter"/>
</dbReference>
<evidence type="ECO:0000313" key="4">
    <source>
        <dbReference type="Proteomes" id="UP000248066"/>
    </source>
</evidence>
<keyword evidence="4" id="KW-1185">Reference proteome</keyword>
<dbReference type="PROSITE" id="PS50995">
    <property type="entry name" value="HTH_MARR_2"/>
    <property type="match status" value="1"/>
</dbReference>
<dbReference type="InterPro" id="IPR036390">
    <property type="entry name" value="WH_DNA-bd_sf"/>
</dbReference>
<dbReference type="Proteomes" id="UP000248066">
    <property type="component" value="Unassembled WGS sequence"/>
</dbReference>
<evidence type="ECO:0000256" key="1">
    <source>
        <dbReference type="ARBA" id="ARBA00023125"/>
    </source>
</evidence>